<comment type="caution">
    <text evidence="2">The sequence shown here is derived from an EMBL/GenBank/DDBJ whole genome shotgun (WGS) entry which is preliminary data.</text>
</comment>
<protein>
    <recommendedName>
        <fullName evidence="1">Fe2OG dioxygenase domain-containing protein</fullName>
    </recommendedName>
</protein>
<dbReference type="PANTHER" id="PTHR14049:SF9">
    <property type="entry name" value="PROCOLLAGEN-PROLINE 3-DIOXYGENASE"/>
    <property type="match status" value="1"/>
</dbReference>
<dbReference type="Proteomes" id="UP000821837">
    <property type="component" value="Unassembled WGS sequence"/>
</dbReference>
<keyword evidence="3" id="KW-1185">Reference proteome</keyword>
<dbReference type="EMBL" id="JABSTV010001255">
    <property type="protein sequence ID" value="KAH7935037.1"/>
    <property type="molecule type" value="Genomic_DNA"/>
</dbReference>
<dbReference type="Pfam" id="PF13640">
    <property type="entry name" value="2OG-FeII_Oxy_3"/>
    <property type="match status" value="1"/>
</dbReference>
<reference evidence="2" key="1">
    <citation type="journal article" date="2020" name="Cell">
        <title>Large-Scale Comparative Analyses of Tick Genomes Elucidate Their Genetic Diversity and Vector Capacities.</title>
        <authorList>
            <consortium name="Tick Genome and Microbiome Consortium (TIGMIC)"/>
            <person name="Jia N."/>
            <person name="Wang J."/>
            <person name="Shi W."/>
            <person name="Du L."/>
            <person name="Sun Y."/>
            <person name="Zhan W."/>
            <person name="Jiang J.F."/>
            <person name="Wang Q."/>
            <person name="Zhang B."/>
            <person name="Ji P."/>
            <person name="Bell-Sakyi L."/>
            <person name="Cui X.M."/>
            <person name="Yuan T.T."/>
            <person name="Jiang B.G."/>
            <person name="Yang W.F."/>
            <person name="Lam T.T."/>
            <person name="Chang Q.C."/>
            <person name="Ding S.J."/>
            <person name="Wang X.J."/>
            <person name="Zhu J.G."/>
            <person name="Ruan X.D."/>
            <person name="Zhao L."/>
            <person name="Wei J.T."/>
            <person name="Ye R.Z."/>
            <person name="Que T.C."/>
            <person name="Du C.H."/>
            <person name="Zhou Y.H."/>
            <person name="Cheng J.X."/>
            <person name="Dai P.F."/>
            <person name="Guo W.B."/>
            <person name="Han X.H."/>
            <person name="Huang E.J."/>
            <person name="Li L.F."/>
            <person name="Wei W."/>
            <person name="Gao Y.C."/>
            <person name="Liu J.Z."/>
            <person name="Shao H.Z."/>
            <person name="Wang X."/>
            <person name="Wang C.C."/>
            <person name="Yang T.C."/>
            <person name="Huo Q.B."/>
            <person name="Li W."/>
            <person name="Chen H.Y."/>
            <person name="Chen S.E."/>
            <person name="Zhou L.G."/>
            <person name="Ni X.B."/>
            <person name="Tian J.H."/>
            <person name="Sheng Y."/>
            <person name="Liu T."/>
            <person name="Pan Y.S."/>
            <person name="Xia L.Y."/>
            <person name="Li J."/>
            <person name="Zhao F."/>
            <person name="Cao W.C."/>
        </authorList>
    </citation>
    <scope>NUCLEOTIDE SEQUENCE</scope>
    <source>
        <strain evidence="2">Rsan-2018</strain>
    </source>
</reference>
<dbReference type="GO" id="GO:0032963">
    <property type="term" value="P:collagen metabolic process"/>
    <property type="evidence" value="ECO:0007669"/>
    <property type="project" value="InterPro"/>
</dbReference>
<dbReference type="InterPro" id="IPR044862">
    <property type="entry name" value="Pro_4_hyd_alph_FE2OG_OXY"/>
</dbReference>
<dbReference type="Gene3D" id="2.60.120.620">
    <property type="entry name" value="q2cbj1_9rhob like domain"/>
    <property type="match status" value="1"/>
</dbReference>
<feature type="domain" description="Fe2OG dioxygenase" evidence="1">
    <location>
        <begin position="1"/>
        <end position="94"/>
    </location>
</feature>
<name>A0A9D4PB64_RHISA</name>
<dbReference type="InterPro" id="IPR005123">
    <property type="entry name" value="Oxoglu/Fe-dep_dioxygenase_dom"/>
</dbReference>
<accession>A0A9D4PB64</accession>
<dbReference type="VEuPathDB" id="VectorBase:RSAN_042535"/>
<dbReference type="PANTHER" id="PTHR14049">
    <property type="entry name" value="LEPRECAN 1"/>
    <property type="match status" value="1"/>
</dbReference>
<dbReference type="PROSITE" id="PS51471">
    <property type="entry name" value="FE2OG_OXY"/>
    <property type="match status" value="1"/>
</dbReference>
<reference evidence="2" key="2">
    <citation type="submission" date="2021-09" db="EMBL/GenBank/DDBJ databases">
        <authorList>
            <person name="Jia N."/>
            <person name="Wang J."/>
            <person name="Shi W."/>
            <person name="Du L."/>
            <person name="Sun Y."/>
            <person name="Zhan W."/>
            <person name="Jiang J."/>
            <person name="Wang Q."/>
            <person name="Zhang B."/>
            <person name="Ji P."/>
            <person name="Sakyi L.B."/>
            <person name="Cui X."/>
            <person name="Yuan T."/>
            <person name="Jiang B."/>
            <person name="Yang W."/>
            <person name="Lam T.T.-Y."/>
            <person name="Chang Q."/>
            <person name="Ding S."/>
            <person name="Wang X."/>
            <person name="Zhu J."/>
            <person name="Ruan X."/>
            <person name="Zhao L."/>
            <person name="Wei J."/>
            <person name="Que T."/>
            <person name="Du C."/>
            <person name="Cheng J."/>
            <person name="Dai P."/>
            <person name="Han X."/>
            <person name="Huang E."/>
            <person name="Gao Y."/>
            <person name="Liu J."/>
            <person name="Shao H."/>
            <person name="Ye R."/>
            <person name="Li L."/>
            <person name="Wei W."/>
            <person name="Wang X."/>
            <person name="Wang C."/>
            <person name="Huo Q."/>
            <person name="Li W."/>
            <person name="Guo W."/>
            <person name="Chen H."/>
            <person name="Chen S."/>
            <person name="Zhou L."/>
            <person name="Zhou L."/>
            <person name="Ni X."/>
            <person name="Tian J."/>
            <person name="Zhou Y."/>
            <person name="Sheng Y."/>
            <person name="Liu T."/>
            <person name="Pan Y."/>
            <person name="Xia L."/>
            <person name="Li J."/>
            <person name="Zhao F."/>
            <person name="Cao W."/>
        </authorList>
    </citation>
    <scope>NUCLEOTIDE SEQUENCE</scope>
    <source>
        <strain evidence="2">Rsan-2018</strain>
        <tissue evidence="2">Larvae</tissue>
    </source>
</reference>
<proteinExistence type="predicted"/>
<evidence type="ECO:0000313" key="3">
    <source>
        <dbReference type="Proteomes" id="UP000821837"/>
    </source>
</evidence>
<organism evidence="2 3">
    <name type="scientific">Rhipicephalus sanguineus</name>
    <name type="common">Brown dog tick</name>
    <name type="synonym">Ixodes sanguineus</name>
    <dbReference type="NCBI Taxonomy" id="34632"/>
    <lineage>
        <taxon>Eukaryota</taxon>
        <taxon>Metazoa</taxon>
        <taxon>Ecdysozoa</taxon>
        <taxon>Arthropoda</taxon>
        <taxon>Chelicerata</taxon>
        <taxon>Arachnida</taxon>
        <taxon>Acari</taxon>
        <taxon>Parasitiformes</taxon>
        <taxon>Ixodida</taxon>
        <taxon>Ixodoidea</taxon>
        <taxon>Ixodidae</taxon>
        <taxon>Rhipicephalinae</taxon>
        <taxon>Rhipicephalus</taxon>
        <taxon>Rhipicephalus</taxon>
    </lineage>
</organism>
<evidence type="ECO:0000313" key="2">
    <source>
        <dbReference type="EMBL" id="KAH7935037.1"/>
    </source>
</evidence>
<dbReference type="InterPro" id="IPR039575">
    <property type="entry name" value="P3H"/>
</dbReference>
<sequence length="122" mass="13764">MSHQIHADNCQYQDNASCPVLILDFGWRDFSAAVYLNDDAHGGELVFATTPRTSVRSIVRPKCGRMVSFNSRNPHGVLPVFSGRRCAVLVWMTHTRERQEANRVEIENALGYSVANSSHRYV</sequence>
<dbReference type="AlphaFoldDB" id="A0A9D4PB64"/>
<evidence type="ECO:0000259" key="1">
    <source>
        <dbReference type="PROSITE" id="PS51471"/>
    </source>
</evidence>
<gene>
    <name evidence="2" type="ORF">HPB52_003192</name>
</gene>